<dbReference type="Proteomes" id="UP000586254">
    <property type="component" value="Unassembled WGS sequence"/>
</dbReference>
<reference evidence="2 3" key="1">
    <citation type="submission" date="2020-07" db="EMBL/GenBank/DDBJ databases">
        <title>Organ Donor 1.</title>
        <authorList>
            <person name="Marsh A.J."/>
            <person name="Azcarate-Peril M.A."/>
        </authorList>
    </citation>
    <scope>NUCLEOTIDE SEQUENCE [LARGE SCALE GENOMIC DNA]</scope>
    <source>
        <strain evidence="2 3">AMC0717</strain>
    </source>
</reference>
<dbReference type="InterPro" id="IPR024264">
    <property type="entry name" value="DUF3786"/>
</dbReference>
<dbReference type="AlphaFoldDB" id="A0A853JT40"/>
<organism evidence="2 3">
    <name type="scientific">Eubacterium callanderi</name>
    <dbReference type="NCBI Taxonomy" id="53442"/>
    <lineage>
        <taxon>Bacteria</taxon>
        <taxon>Bacillati</taxon>
        <taxon>Bacillota</taxon>
        <taxon>Clostridia</taxon>
        <taxon>Eubacteriales</taxon>
        <taxon>Eubacteriaceae</taxon>
        <taxon>Eubacterium</taxon>
    </lineage>
</organism>
<dbReference type="EMBL" id="JACCKS010000025">
    <property type="protein sequence ID" value="NZA39748.1"/>
    <property type="molecule type" value="Genomic_DNA"/>
</dbReference>
<dbReference type="Pfam" id="PF12654">
    <property type="entry name" value="DUF3786"/>
    <property type="match status" value="1"/>
</dbReference>
<evidence type="ECO:0000259" key="1">
    <source>
        <dbReference type="Pfam" id="PF12654"/>
    </source>
</evidence>
<proteinExistence type="predicted"/>
<feature type="domain" description="DUF3786" evidence="1">
    <location>
        <begin position="53"/>
        <end position="230"/>
    </location>
</feature>
<comment type="caution">
    <text evidence="2">The sequence shown here is derived from an EMBL/GenBank/DDBJ whole genome shotgun (WGS) entry which is preliminary data.</text>
</comment>
<sequence>MILSVNKSVVVLKGKRYNLGIAKIEVIGENEMTSNYEKMKRQMQGEFLKYDQDEMIKRFKIDANERYLMIDFMGGICRIARKTGFVECSHMGIDGFREADYNEAMTIYDLLCWSKPDAVPSGQFENMQSISKIHSTVPVANSGFFYQEIKMFDHQETLLRDALQKLGGVIVDSGDLAAQIPVFCGLKLLFCFWNSDDEFAPEIQFFWDANVLSFMHYETVWFANHVLIRRIREMMEKQMSKQ</sequence>
<evidence type="ECO:0000313" key="2">
    <source>
        <dbReference type="EMBL" id="NZA39748.1"/>
    </source>
</evidence>
<gene>
    <name evidence="2" type="ORF">H0N91_16830</name>
</gene>
<dbReference type="RefSeq" id="WP_180494006.1">
    <property type="nucleotide sequence ID" value="NZ_JACCKS010000025.1"/>
</dbReference>
<name>A0A853JT40_9FIRM</name>
<accession>A0A853JT40</accession>
<protein>
    <submittedName>
        <fullName evidence="2">DUF3786 domain-containing protein</fullName>
    </submittedName>
</protein>
<evidence type="ECO:0000313" key="3">
    <source>
        <dbReference type="Proteomes" id="UP000586254"/>
    </source>
</evidence>